<reference evidence="1" key="1">
    <citation type="submission" date="2022-06" db="EMBL/GenBank/DDBJ databases">
        <title>Phylogenomic reconstructions and comparative analyses of Kickxellomycotina fungi.</title>
        <authorList>
            <person name="Reynolds N.K."/>
            <person name="Stajich J.E."/>
            <person name="Barry K."/>
            <person name="Grigoriev I.V."/>
            <person name="Crous P."/>
            <person name="Smith M.E."/>
        </authorList>
    </citation>
    <scope>NUCLEOTIDE SEQUENCE</scope>
    <source>
        <strain evidence="1">RSA 2271</strain>
    </source>
</reference>
<accession>A0ACC1HPZ1</accession>
<evidence type="ECO:0000313" key="1">
    <source>
        <dbReference type="EMBL" id="KAJ1677198.1"/>
    </source>
</evidence>
<gene>
    <name evidence="1" type="ORF">EV182_006670</name>
</gene>
<name>A0ACC1HPZ1_9FUNG</name>
<comment type="caution">
    <text evidence="1">The sequence shown here is derived from an EMBL/GenBank/DDBJ whole genome shotgun (WGS) entry which is preliminary data.</text>
</comment>
<dbReference type="EMBL" id="JAMZIH010002826">
    <property type="protein sequence ID" value="KAJ1677198.1"/>
    <property type="molecule type" value="Genomic_DNA"/>
</dbReference>
<protein>
    <submittedName>
        <fullName evidence="1">Uncharacterized protein</fullName>
    </submittedName>
</protein>
<dbReference type="Proteomes" id="UP001145114">
    <property type="component" value="Unassembled WGS sequence"/>
</dbReference>
<evidence type="ECO:0000313" key="2">
    <source>
        <dbReference type="Proteomes" id="UP001145114"/>
    </source>
</evidence>
<sequence length="283" mass="30270">MELDVDFAFDSDEFNTIFSGDNILLSFNKLSSPEPPTPTSSSMQKATEPTQQEDRKKGKDAERPTTTDELSERVVAPSNAQDLSTARDEPTPSSNQVVSAIIAPVSIAHVADHQDSSDNKENNPETKATHTITSKISFSHNNLLDDMLKLDTKWCELPSTSPDSKEPTAPTSHPRPMDPLLSSSSSSQMVRKGSPLSLIRNGYLSSKIRGSMPALSTGSSVTTAAATAAAVAVSAVKSTSSTTDNNSNLGGEKSRDSGSRASLPFAKLSDIGKRISRWMVKRS</sequence>
<keyword evidence="2" id="KW-1185">Reference proteome</keyword>
<proteinExistence type="predicted"/>
<organism evidence="1 2">
    <name type="scientific">Spiromyces aspiralis</name>
    <dbReference type="NCBI Taxonomy" id="68401"/>
    <lineage>
        <taxon>Eukaryota</taxon>
        <taxon>Fungi</taxon>
        <taxon>Fungi incertae sedis</taxon>
        <taxon>Zoopagomycota</taxon>
        <taxon>Kickxellomycotina</taxon>
        <taxon>Kickxellomycetes</taxon>
        <taxon>Kickxellales</taxon>
        <taxon>Kickxellaceae</taxon>
        <taxon>Spiromyces</taxon>
    </lineage>
</organism>